<sequence>MSETRTNVTIGTSFSAKLSAYKNAKRFGLLCASLWLYSLLLLAVSLTFTLGAAAAIAISVVIGVLLFLYGFINWRNEKMRWASPSECDSSGGCGKPECDSPGASCSTKFSNEIDRRIFEMEISKLSSLLRSRIGFDSIFFALWCLIGIAIAIQDHSNTTLFGGALVSVTSLMVILGRFELSRIAFSDKK</sequence>
<dbReference type="AlphaFoldDB" id="A0A0D8HDZ2"/>
<keyword evidence="1" id="KW-0472">Membrane</keyword>
<feature type="transmembrane region" description="Helical" evidence="1">
    <location>
        <begin position="52"/>
        <end position="72"/>
    </location>
</feature>
<feature type="transmembrane region" description="Helical" evidence="1">
    <location>
        <begin position="133"/>
        <end position="152"/>
    </location>
</feature>
<feature type="transmembrane region" description="Helical" evidence="1">
    <location>
        <begin position="158"/>
        <end position="180"/>
    </location>
</feature>
<evidence type="ECO:0000256" key="1">
    <source>
        <dbReference type="SAM" id="Phobius"/>
    </source>
</evidence>
<proteinExistence type="predicted"/>
<keyword evidence="1" id="KW-1133">Transmembrane helix</keyword>
<evidence type="ECO:0000313" key="2">
    <source>
        <dbReference type="EMBL" id="KJF16099.1"/>
    </source>
</evidence>
<dbReference type="EMBL" id="JXYS01000099">
    <property type="protein sequence ID" value="KJF16099.1"/>
    <property type="molecule type" value="Genomic_DNA"/>
</dbReference>
<evidence type="ECO:0000313" key="3">
    <source>
        <dbReference type="Proteomes" id="UP000032360"/>
    </source>
</evidence>
<feature type="transmembrane region" description="Helical" evidence="1">
    <location>
        <begin position="27"/>
        <end position="46"/>
    </location>
</feature>
<accession>A0A0D8HDZ2</accession>
<name>A0A0D8HDZ2_9ACTN</name>
<dbReference type="RefSeq" id="WP_052606714.1">
    <property type="nucleotide sequence ID" value="NZ_JXYS01000099.1"/>
</dbReference>
<keyword evidence="1" id="KW-0812">Transmembrane</keyword>
<organism evidence="2 3">
    <name type="scientific">Acidithrix ferrooxidans</name>
    <dbReference type="NCBI Taxonomy" id="1280514"/>
    <lineage>
        <taxon>Bacteria</taxon>
        <taxon>Bacillati</taxon>
        <taxon>Actinomycetota</taxon>
        <taxon>Acidimicrobiia</taxon>
        <taxon>Acidimicrobiales</taxon>
        <taxon>Acidimicrobiaceae</taxon>
        <taxon>Acidithrix</taxon>
    </lineage>
</organism>
<dbReference type="Proteomes" id="UP000032360">
    <property type="component" value="Unassembled WGS sequence"/>
</dbReference>
<protein>
    <submittedName>
        <fullName evidence="2">Uncharacterized protein</fullName>
    </submittedName>
</protein>
<gene>
    <name evidence="2" type="ORF">AXFE_30450</name>
</gene>
<keyword evidence="3" id="KW-1185">Reference proteome</keyword>
<reference evidence="2 3" key="1">
    <citation type="submission" date="2015-01" db="EMBL/GenBank/DDBJ databases">
        <title>Draft genome of the acidophilic iron oxidizer Acidithrix ferrooxidans strain Py-F3.</title>
        <authorList>
            <person name="Poehlein A."/>
            <person name="Eisen S."/>
            <person name="Schloemann M."/>
            <person name="Johnson B.D."/>
            <person name="Daniel R."/>
            <person name="Muehling M."/>
        </authorList>
    </citation>
    <scope>NUCLEOTIDE SEQUENCE [LARGE SCALE GENOMIC DNA]</scope>
    <source>
        <strain evidence="2 3">Py-F3</strain>
    </source>
</reference>
<comment type="caution">
    <text evidence="2">The sequence shown here is derived from an EMBL/GenBank/DDBJ whole genome shotgun (WGS) entry which is preliminary data.</text>
</comment>